<dbReference type="EMBL" id="SAEB01000006">
    <property type="protein sequence ID" value="RVD84918.1"/>
    <property type="molecule type" value="Genomic_DNA"/>
</dbReference>
<evidence type="ECO:0000313" key="2">
    <source>
        <dbReference type="EMBL" id="RVD84918.1"/>
    </source>
</evidence>
<evidence type="ECO:0000313" key="3">
    <source>
        <dbReference type="Proteomes" id="UP000283090"/>
    </source>
</evidence>
<comment type="caution">
    <text evidence="2">The sequence shown here is derived from an EMBL/GenBank/DDBJ whole genome shotgun (WGS) entry which is preliminary data.</text>
</comment>
<feature type="compositionally biased region" description="Polar residues" evidence="1">
    <location>
        <begin position="538"/>
        <end position="550"/>
    </location>
</feature>
<dbReference type="RefSeq" id="XP_067490462.1">
    <property type="nucleotide sequence ID" value="XM_067632167.1"/>
</dbReference>
<proteinExistence type="predicted"/>
<feature type="compositionally biased region" description="Basic and acidic residues" evidence="1">
    <location>
        <begin position="614"/>
        <end position="629"/>
    </location>
</feature>
<keyword evidence="3" id="KW-1185">Reference proteome</keyword>
<feature type="compositionally biased region" description="Basic and acidic residues" evidence="1">
    <location>
        <begin position="637"/>
        <end position="650"/>
    </location>
</feature>
<feature type="compositionally biased region" description="Gly residues" evidence="1">
    <location>
        <begin position="165"/>
        <end position="176"/>
    </location>
</feature>
<feature type="compositionally biased region" description="Polar residues" evidence="1">
    <location>
        <begin position="207"/>
        <end position="216"/>
    </location>
</feature>
<dbReference type="STRING" id="97331.A0A437A119"/>
<dbReference type="GeneID" id="93585565"/>
<feature type="compositionally biased region" description="Low complexity" evidence="1">
    <location>
        <begin position="383"/>
        <end position="395"/>
    </location>
</feature>
<feature type="compositionally biased region" description="Pro residues" evidence="1">
    <location>
        <begin position="509"/>
        <end position="518"/>
    </location>
</feature>
<dbReference type="OrthoDB" id="4204700at2759"/>
<dbReference type="VEuPathDB" id="FungiDB:DFL_003254"/>
<name>A0A437A119_ARTFL</name>
<protein>
    <submittedName>
        <fullName evidence="2">Uncharacterized protein</fullName>
    </submittedName>
</protein>
<feature type="compositionally biased region" description="Polar residues" evidence="1">
    <location>
        <begin position="182"/>
        <end position="192"/>
    </location>
</feature>
<feature type="compositionally biased region" description="Gly residues" evidence="1">
    <location>
        <begin position="651"/>
        <end position="660"/>
    </location>
</feature>
<reference evidence="2 3" key="1">
    <citation type="submission" date="2019-01" db="EMBL/GenBank/DDBJ databases">
        <title>Intercellular communication is required for trap formation in the nematode-trapping fungus Duddingtonia flagrans.</title>
        <authorList>
            <person name="Youssar L."/>
            <person name="Wernet V."/>
            <person name="Hensel N."/>
            <person name="Hildebrandt H.-G."/>
            <person name="Fischer R."/>
        </authorList>
    </citation>
    <scope>NUCLEOTIDE SEQUENCE [LARGE SCALE GENOMIC DNA]</scope>
    <source>
        <strain evidence="2 3">CBS H-5679</strain>
    </source>
</reference>
<feature type="region of interest" description="Disordered" evidence="1">
    <location>
        <begin position="507"/>
        <end position="695"/>
    </location>
</feature>
<gene>
    <name evidence="2" type="ORF">DFL_003254</name>
</gene>
<dbReference type="AlphaFoldDB" id="A0A437A119"/>
<dbReference type="Proteomes" id="UP000283090">
    <property type="component" value="Unassembled WGS sequence"/>
</dbReference>
<feature type="compositionally biased region" description="Basic and acidic residues" evidence="1">
    <location>
        <begin position="664"/>
        <end position="695"/>
    </location>
</feature>
<accession>A0A437A119</accession>
<organism evidence="2 3">
    <name type="scientific">Arthrobotrys flagrans</name>
    <name type="common">Nematode-trapping fungus</name>
    <name type="synonym">Trichothecium flagrans</name>
    <dbReference type="NCBI Taxonomy" id="97331"/>
    <lineage>
        <taxon>Eukaryota</taxon>
        <taxon>Fungi</taxon>
        <taxon>Dikarya</taxon>
        <taxon>Ascomycota</taxon>
        <taxon>Pezizomycotina</taxon>
        <taxon>Orbiliomycetes</taxon>
        <taxon>Orbiliales</taxon>
        <taxon>Orbiliaceae</taxon>
        <taxon>Arthrobotrys</taxon>
    </lineage>
</organism>
<feature type="region of interest" description="Disordered" evidence="1">
    <location>
        <begin position="160"/>
        <end position="216"/>
    </location>
</feature>
<feature type="region of interest" description="Disordered" evidence="1">
    <location>
        <begin position="383"/>
        <end position="403"/>
    </location>
</feature>
<sequence>MEETKQGIGPWANLPASKDPASPHYLYHPEHERLSSIVPSAITSPSITPALPSFIAYWTGMYNMYGVHGRDSVYIVAMRRRAELLPRPFTQTEHAVLARYSQNMQNGAEYFGLLGLVGGAYWGTRTEFWPMEKTFRTMFGLKGGATGPGEAVPPSGFVYPNGWGQKEGGGSTGPAGAGSTPNPTAGSTSTTAPKVANTGASPVIPPHSNSWGSSNPPLSRFDVTKITADYLRGPRIKPMEPTFNYSWAPMLQRWLYMLQLPPQYIVNFTMWQIRRIGATPPEQRGTESYKQKYDIAEWTVRWVRSWGLRIDETRENTKKGMDTQLARARANDIGGLEEIEALVKEYEEFDKRMAEARKTWVGKTSALEGEIEAELVARRAAARASARPTARPPASGKATGSWGETKEEFKIRLDEAENEVRAKEKMRHEVPRNAIIIRINPLKSIKDAIRAGTWAFFGKYVIGTIGLMWLTSGSRRKEIADERLQEYNYDRMEYAKLRMKEAVARRGLPIPPTAPPQQPHHDDGGESGSRQPERFKSVDNQSLGGVQSESIDWGDLVKDDTPVIARQQSKDSTLPPIRPGESAWDRARRAMEGPQGPAMEEDRWAPQGQQDTAPKTDDMASMSRWEKIRQQASEGYASERRVPGENRDGGDGPGSFGGFGRRQQGQDKQKTKEELQREFDAQVEKERRGEEGAWK</sequence>
<evidence type="ECO:0000256" key="1">
    <source>
        <dbReference type="SAM" id="MobiDB-lite"/>
    </source>
</evidence>